<dbReference type="PROSITE" id="PS00072">
    <property type="entry name" value="ACYL_COA_DH_1"/>
    <property type="match status" value="1"/>
</dbReference>
<dbReference type="InterPro" id="IPR009100">
    <property type="entry name" value="AcylCoA_DH/oxidase_NM_dom_sf"/>
</dbReference>
<evidence type="ECO:0000256" key="8">
    <source>
        <dbReference type="ARBA" id="ARBA00023002"/>
    </source>
</evidence>
<dbReference type="GO" id="GO:0005739">
    <property type="term" value="C:mitochondrion"/>
    <property type="evidence" value="ECO:0007669"/>
    <property type="project" value="TreeGrafter"/>
</dbReference>
<comment type="catalytic activity">
    <reaction evidence="16">
        <text>valproyl-CoA + oxidized [electron-transfer flavoprotein] + H(+) = (2E)-2-propylpent-2-enoyl-CoA + reduced [electron-transfer flavoprotein]</text>
        <dbReference type="Rhea" id="RHEA:65344"/>
        <dbReference type="Rhea" id="RHEA-COMP:10685"/>
        <dbReference type="Rhea" id="RHEA-COMP:10686"/>
        <dbReference type="ChEBI" id="CHEBI:15378"/>
        <dbReference type="ChEBI" id="CHEBI:57692"/>
        <dbReference type="ChEBI" id="CHEBI:58307"/>
        <dbReference type="ChEBI" id="CHEBI:156457"/>
        <dbReference type="ChEBI" id="CHEBI:156458"/>
    </reaction>
    <physiologicalReaction direction="left-to-right" evidence="16">
        <dbReference type="Rhea" id="RHEA:65345"/>
    </physiologicalReaction>
</comment>
<dbReference type="InterPro" id="IPR046373">
    <property type="entry name" value="Acyl-CoA_Oxase/DH_mid-dom_sf"/>
</dbReference>
<evidence type="ECO:0000256" key="15">
    <source>
        <dbReference type="ARBA" id="ARBA00048235"/>
    </source>
</evidence>
<comment type="subunit">
    <text evidence="4">Homotetramer.</text>
</comment>
<dbReference type="SUPFAM" id="SSF56645">
    <property type="entry name" value="Acyl-CoA dehydrogenase NM domain-like"/>
    <property type="match status" value="1"/>
</dbReference>
<dbReference type="Pfam" id="PF02771">
    <property type="entry name" value="Acyl-CoA_dh_N"/>
    <property type="match status" value="1"/>
</dbReference>
<evidence type="ECO:0000256" key="12">
    <source>
        <dbReference type="ARBA" id="ARBA00039850"/>
    </source>
</evidence>
<dbReference type="GO" id="GO:0006631">
    <property type="term" value="P:fatty acid metabolic process"/>
    <property type="evidence" value="ECO:0007669"/>
    <property type="project" value="UniProtKB-KW"/>
</dbReference>
<accession>A0A0N4W181</accession>
<keyword evidence="5 22" id="KW-0285">Flavoprotein</keyword>
<proteinExistence type="inferred from homology"/>
<keyword evidence="27" id="KW-1185">Reference proteome</keyword>
<dbReference type="CDD" id="cd01158">
    <property type="entry name" value="SCAD_SBCAD"/>
    <property type="match status" value="1"/>
</dbReference>
<dbReference type="InterPro" id="IPR036250">
    <property type="entry name" value="AcylCo_DH-like_C"/>
</dbReference>
<sequence length="424" mass="46613">MLTSRYVARLGGVRGLVSAALSSQPRHDVEGHPPPPVTQLSEHELQLQDTVRRFSQNVVKPLVREMDEKSHMHQSVITGVFENGFMGIEVPEAYGGPGTSFFDAIIVIEELAKVDPAVSTFVDLQNTLVLPLILELGTEEQKQKYLPKACTEWIGSFCLSESGSGSDAFAMKTVAKKDGDDFLINGSKLWITSSSHAKFFLVFANADPSKGHKGITCFLVDRDQPGITVDKEENKLGIRASATCPVYFENVRVPKSAILGEYGKGYKYAIECLNAGRIGIGAQMVGLAQGCFDATIPYLQERKQFGSRLIDFQYSLNCRVCSTRSLLKGALASSHMDLYKMTCFQENNIPFVKQAAMAKLYGSQVASAATSKCIEWHGGVGFTKEYPVEKFYRDVKAGTIYEGTSNIQLNTIAKLIDLEYKGHT</sequence>
<dbReference type="InterPro" id="IPR006091">
    <property type="entry name" value="Acyl-CoA_Oxase/DH_mid-dom"/>
</dbReference>
<evidence type="ECO:0000256" key="4">
    <source>
        <dbReference type="ARBA" id="ARBA00011881"/>
    </source>
</evidence>
<evidence type="ECO:0000256" key="21">
    <source>
        <dbReference type="ARBA" id="ARBA00051903"/>
    </source>
</evidence>
<evidence type="ECO:0000259" key="23">
    <source>
        <dbReference type="Pfam" id="PF00441"/>
    </source>
</evidence>
<dbReference type="InterPro" id="IPR037069">
    <property type="entry name" value="AcylCoA_DH/ox_N_sf"/>
</dbReference>
<evidence type="ECO:0000256" key="10">
    <source>
        <dbReference type="ARBA" id="ARBA00037895"/>
    </source>
</evidence>
<evidence type="ECO:0000256" key="11">
    <source>
        <dbReference type="ARBA" id="ARBA00039036"/>
    </source>
</evidence>
<evidence type="ECO:0000256" key="6">
    <source>
        <dbReference type="ARBA" id="ARBA00022827"/>
    </source>
</evidence>
<evidence type="ECO:0000256" key="17">
    <source>
        <dbReference type="ARBA" id="ARBA00048592"/>
    </source>
</evidence>
<dbReference type="InterPro" id="IPR006089">
    <property type="entry name" value="Acyl-CoA_DH_CS"/>
</dbReference>
<evidence type="ECO:0000256" key="14">
    <source>
        <dbReference type="ARBA" id="ARBA00042821"/>
    </source>
</evidence>
<comment type="catalytic activity">
    <reaction evidence="17">
        <text>(2R)-2-methylbutanoyl-CoA + oxidized [electron-transfer flavoprotein] + H(+) = ethylacryloyl-CoA + reduced [electron-transfer flavoprotein]</text>
        <dbReference type="Rhea" id="RHEA:65296"/>
        <dbReference type="Rhea" id="RHEA-COMP:10685"/>
        <dbReference type="Rhea" id="RHEA-COMP:10686"/>
        <dbReference type="ChEBI" id="CHEBI:15378"/>
        <dbReference type="ChEBI" id="CHEBI:57692"/>
        <dbReference type="ChEBI" id="CHEBI:58307"/>
        <dbReference type="ChEBI" id="CHEBI:156439"/>
        <dbReference type="ChEBI" id="CHEBI:156440"/>
    </reaction>
    <physiologicalReaction direction="left-to-right" evidence="17">
        <dbReference type="Rhea" id="RHEA:65297"/>
    </physiologicalReaction>
</comment>
<comment type="cofactor">
    <cofactor evidence="1 22">
        <name>FAD</name>
        <dbReference type="ChEBI" id="CHEBI:57692"/>
    </cofactor>
</comment>
<evidence type="ECO:0000313" key="27">
    <source>
        <dbReference type="Proteomes" id="UP000268014"/>
    </source>
</evidence>
<evidence type="ECO:0000256" key="19">
    <source>
        <dbReference type="ARBA" id="ARBA00049192"/>
    </source>
</evidence>
<evidence type="ECO:0000256" key="16">
    <source>
        <dbReference type="ARBA" id="ARBA00048307"/>
    </source>
</evidence>
<dbReference type="STRING" id="6290.A0A0N4W181"/>
<keyword evidence="6 22" id="KW-0274">FAD</keyword>
<evidence type="ECO:0000313" key="26">
    <source>
        <dbReference type="EMBL" id="VDO20765.1"/>
    </source>
</evidence>
<dbReference type="EC" id="1.3.8.5" evidence="11"/>
<feature type="domain" description="Acyl-CoA dehydrogenase/oxidase N-terminal" evidence="25">
    <location>
        <begin position="41"/>
        <end position="151"/>
    </location>
</feature>
<comment type="pathway">
    <text evidence="10">Amino-acid degradation; L-isoleucine degradation.</text>
</comment>
<comment type="catalytic activity">
    <reaction evidence="18">
        <text>butanoyl-CoA + oxidized [electron-transfer flavoprotein] + H(+) = (2E)-butenoyl-CoA + reduced [electron-transfer flavoprotein]</text>
        <dbReference type="Rhea" id="RHEA:24004"/>
        <dbReference type="Rhea" id="RHEA-COMP:10685"/>
        <dbReference type="Rhea" id="RHEA-COMP:10686"/>
        <dbReference type="ChEBI" id="CHEBI:15378"/>
        <dbReference type="ChEBI" id="CHEBI:57332"/>
        <dbReference type="ChEBI" id="CHEBI:57371"/>
        <dbReference type="ChEBI" id="CHEBI:57692"/>
        <dbReference type="ChEBI" id="CHEBI:58307"/>
    </reaction>
    <physiologicalReaction direction="left-to-right" evidence="18">
        <dbReference type="Rhea" id="RHEA:24005"/>
    </physiologicalReaction>
</comment>
<dbReference type="FunFam" id="1.10.540.10:FF:000012">
    <property type="entry name" value="Acyl-CoA dehydrogenase short/branched chain"/>
    <property type="match status" value="1"/>
</dbReference>
<evidence type="ECO:0000256" key="2">
    <source>
        <dbReference type="ARBA" id="ARBA00005198"/>
    </source>
</evidence>
<evidence type="ECO:0000259" key="24">
    <source>
        <dbReference type="Pfam" id="PF02770"/>
    </source>
</evidence>
<keyword evidence="9" id="KW-0443">Lipid metabolism</keyword>
<evidence type="ECO:0000313" key="28">
    <source>
        <dbReference type="WBParaSite" id="HPLM_0000338001-mRNA-1"/>
    </source>
</evidence>
<evidence type="ECO:0000256" key="9">
    <source>
        <dbReference type="ARBA" id="ARBA00023098"/>
    </source>
</evidence>
<evidence type="ECO:0000259" key="25">
    <source>
        <dbReference type="Pfam" id="PF02771"/>
    </source>
</evidence>
<gene>
    <name evidence="26" type="ORF">HPLM_LOCUS3372</name>
</gene>
<dbReference type="GO" id="GO:0050660">
    <property type="term" value="F:flavin adenine dinucleotide binding"/>
    <property type="evidence" value="ECO:0007669"/>
    <property type="project" value="InterPro"/>
</dbReference>
<dbReference type="Gene3D" id="1.20.140.10">
    <property type="entry name" value="Butyryl-CoA Dehydrogenase, subunit A, domain 3"/>
    <property type="match status" value="1"/>
</dbReference>
<dbReference type="OMA" id="VMKWFGG"/>
<reference evidence="26 27" key="2">
    <citation type="submission" date="2018-11" db="EMBL/GenBank/DDBJ databases">
        <authorList>
            <consortium name="Pathogen Informatics"/>
        </authorList>
    </citation>
    <scope>NUCLEOTIDE SEQUENCE [LARGE SCALE GENOMIC DNA]</scope>
    <source>
        <strain evidence="26 27">MHpl1</strain>
    </source>
</reference>
<organism evidence="28">
    <name type="scientific">Haemonchus placei</name>
    <name type="common">Barber's pole worm</name>
    <dbReference type="NCBI Taxonomy" id="6290"/>
    <lineage>
        <taxon>Eukaryota</taxon>
        <taxon>Metazoa</taxon>
        <taxon>Ecdysozoa</taxon>
        <taxon>Nematoda</taxon>
        <taxon>Chromadorea</taxon>
        <taxon>Rhabditida</taxon>
        <taxon>Rhabditina</taxon>
        <taxon>Rhabditomorpha</taxon>
        <taxon>Strongyloidea</taxon>
        <taxon>Trichostrongylidae</taxon>
        <taxon>Haemonchus</taxon>
    </lineage>
</organism>
<comment type="catalytic activity">
    <reaction evidence="19">
        <text>hexanoyl-CoA + oxidized [electron-transfer flavoprotein] + H(+) = (2E)-hexenoyl-CoA + reduced [electron-transfer flavoprotein]</text>
        <dbReference type="Rhea" id="RHEA:43464"/>
        <dbReference type="Rhea" id="RHEA-COMP:10685"/>
        <dbReference type="Rhea" id="RHEA-COMP:10686"/>
        <dbReference type="ChEBI" id="CHEBI:15378"/>
        <dbReference type="ChEBI" id="CHEBI:57692"/>
        <dbReference type="ChEBI" id="CHEBI:58307"/>
        <dbReference type="ChEBI" id="CHEBI:62077"/>
        <dbReference type="ChEBI" id="CHEBI:62620"/>
    </reaction>
    <physiologicalReaction direction="left-to-right" evidence="19">
        <dbReference type="Rhea" id="RHEA:43465"/>
    </physiologicalReaction>
</comment>
<dbReference type="EMBL" id="UZAF01016114">
    <property type="protein sequence ID" value="VDO20765.1"/>
    <property type="molecule type" value="Genomic_DNA"/>
</dbReference>
<feature type="domain" description="Acyl-CoA dehydrogenase/oxidase C-terminal" evidence="23">
    <location>
        <begin position="263"/>
        <end position="414"/>
    </location>
</feature>
<comment type="similarity">
    <text evidence="3 22">Belongs to the acyl-CoA dehydrogenase family.</text>
</comment>
<name>A0A0N4W181_HAEPC</name>
<dbReference type="Gene3D" id="2.40.110.10">
    <property type="entry name" value="Butyryl-CoA Dehydrogenase, subunit A, domain 2"/>
    <property type="match status" value="1"/>
</dbReference>
<dbReference type="Gene3D" id="1.10.540.10">
    <property type="entry name" value="Acyl-CoA dehydrogenase/oxidase, N-terminal domain"/>
    <property type="match status" value="1"/>
</dbReference>
<dbReference type="Pfam" id="PF02770">
    <property type="entry name" value="Acyl-CoA_dh_M"/>
    <property type="match status" value="1"/>
</dbReference>
<dbReference type="AlphaFoldDB" id="A0A0N4W181"/>
<evidence type="ECO:0000256" key="7">
    <source>
        <dbReference type="ARBA" id="ARBA00022832"/>
    </source>
</evidence>
<dbReference type="FunFam" id="2.40.110.10:FF:000001">
    <property type="entry name" value="Acyl-CoA dehydrogenase, mitochondrial"/>
    <property type="match status" value="1"/>
</dbReference>
<evidence type="ECO:0000256" key="5">
    <source>
        <dbReference type="ARBA" id="ARBA00022630"/>
    </source>
</evidence>
<dbReference type="SUPFAM" id="SSF47203">
    <property type="entry name" value="Acyl-CoA dehydrogenase C-terminal domain-like"/>
    <property type="match status" value="1"/>
</dbReference>
<dbReference type="Pfam" id="PF00441">
    <property type="entry name" value="Acyl-CoA_dh_1"/>
    <property type="match status" value="1"/>
</dbReference>
<dbReference type="PANTHER" id="PTHR43884">
    <property type="entry name" value="ACYL-COA DEHYDROGENASE"/>
    <property type="match status" value="1"/>
</dbReference>
<evidence type="ECO:0000256" key="20">
    <source>
        <dbReference type="ARBA" id="ARBA00049552"/>
    </source>
</evidence>
<dbReference type="InterPro" id="IPR013786">
    <property type="entry name" value="AcylCoA_DH/ox_N"/>
</dbReference>
<evidence type="ECO:0000256" key="1">
    <source>
        <dbReference type="ARBA" id="ARBA00001974"/>
    </source>
</evidence>
<evidence type="ECO:0000256" key="13">
    <source>
        <dbReference type="ARBA" id="ARBA00041537"/>
    </source>
</evidence>
<evidence type="ECO:0000256" key="3">
    <source>
        <dbReference type="ARBA" id="ARBA00009347"/>
    </source>
</evidence>
<dbReference type="FunFam" id="1.20.140.10:FF:000004">
    <property type="entry name" value="Acyl-CoA dehydrogenase FadE25"/>
    <property type="match status" value="1"/>
</dbReference>
<comment type="catalytic activity">
    <reaction evidence="15">
        <text>2-methylbutanoyl-CoA + oxidized [electron-transfer flavoprotein] + H(+) = (2E)-2-methylbut-2-enoyl-CoA + reduced [electron-transfer flavoprotein]</text>
        <dbReference type="Rhea" id="RHEA:43780"/>
        <dbReference type="Rhea" id="RHEA-COMP:10685"/>
        <dbReference type="Rhea" id="RHEA-COMP:10686"/>
        <dbReference type="ChEBI" id="CHEBI:15378"/>
        <dbReference type="ChEBI" id="CHEBI:57336"/>
        <dbReference type="ChEBI" id="CHEBI:57337"/>
        <dbReference type="ChEBI" id="CHEBI:57692"/>
        <dbReference type="ChEBI" id="CHEBI:58307"/>
        <dbReference type="EC" id="1.3.8.5"/>
    </reaction>
    <physiologicalReaction direction="left-to-right" evidence="15">
        <dbReference type="Rhea" id="RHEA:43781"/>
    </physiologicalReaction>
</comment>
<comment type="catalytic activity">
    <reaction evidence="20">
        <text>(2S)-2-methylbutanoyl-CoA + oxidized [electron-transfer flavoprotein] + H(+) = (2E)-2-methylbut-2-enoyl-CoA + reduced [electron-transfer flavoprotein]</text>
        <dbReference type="Rhea" id="RHEA:48256"/>
        <dbReference type="Rhea" id="RHEA-COMP:10685"/>
        <dbReference type="Rhea" id="RHEA-COMP:10686"/>
        <dbReference type="ChEBI" id="CHEBI:15378"/>
        <dbReference type="ChEBI" id="CHEBI:57337"/>
        <dbReference type="ChEBI" id="CHEBI:57692"/>
        <dbReference type="ChEBI" id="CHEBI:58307"/>
        <dbReference type="ChEBI" id="CHEBI:88166"/>
    </reaction>
    <physiologicalReaction direction="left-to-right" evidence="20">
        <dbReference type="Rhea" id="RHEA:48257"/>
    </physiologicalReaction>
</comment>
<feature type="domain" description="Acyl-CoA oxidase/dehydrogenase middle" evidence="24">
    <location>
        <begin position="156"/>
        <end position="251"/>
    </location>
</feature>
<comment type="pathway">
    <text evidence="2">Lipid metabolism; mitochondrial fatty acid beta-oxidation.</text>
</comment>
<dbReference type="PROSITE" id="PS00073">
    <property type="entry name" value="ACYL_COA_DH_2"/>
    <property type="match status" value="1"/>
</dbReference>
<keyword evidence="8 22" id="KW-0560">Oxidoreductase</keyword>
<keyword evidence="7" id="KW-0276">Fatty acid metabolism</keyword>
<dbReference type="Proteomes" id="UP000268014">
    <property type="component" value="Unassembled WGS sequence"/>
</dbReference>
<dbReference type="PANTHER" id="PTHR43884:SF1">
    <property type="entry name" value="SHORT_BRANCHED CHAIN SPECIFIC ACYL-COA DEHYDROGENASE, MITOCHONDRIAL"/>
    <property type="match status" value="1"/>
</dbReference>
<comment type="catalytic activity">
    <reaction evidence="21">
        <text>2-methylpropanoyl-CoA + oxidized [electron-transfer flavoprotein] + H(+) = 2-methylpropenoyl-CoA + reduced [electron-transfer flavoprotein]</text>
        <dbReference type="Rhea" id="RHEA:44180"/>
        <dbReference type="Rhea" id="RHEA-COMP:10685"/>
        <dbReference type="Rhea" id="RHEA-COMP:10686"/>
        <dbReference type="ChEBI" id="CHEBI:15378"/>
        <dbReference type="ChEBI" id="CHEBI:57338"/>
        <dbReference type="ChEBI" id="CHEBI:57692"/>
        <dbReference type="ChEBI" id="CHEBI:58307"/>
        <dbReference type="ChEBI" id="CHEBI:62500"/>
    </reaction>
    <physiologicalReaction direction="left-to-right" evidence="21">
        <dbReference type="Rhea" id="RHEA:44181"/>
    </physiologicalReaction>
</comment>
<dbReference type="InterPro" id="IPR009075">
    <property type="entry name" value="AcylCo_DH/oxidase_C"/>
</dbReference>
<evidence type="ECO:0000256" key="22">
    <source>
        <dbReference type="RuleBase" id="RU362125"/>
    </source>
</evidence>
<evidence type="ECO:0000256" key="18">
    <source>
        <dbReference type="ARBA" id="ARBA00049096"/>
    </source>
</evidence>
<dbReference type="OrthoDB" id="10262177at2759"/>
<protein>
    <recommendedName>
        <fullName evidence="12">Short/branched chain specific acyl-CoA dehydrogenase, mitochondrial</fullName>
        <ecNumber evidence="11">1.3.8.5</ecNumber>
    </recommendedName>
    <alternativeName>
        <fullName evidence="14">2-methyl branched chain acyl-CoA dehydrogenase</fullName>
    </alternativeName>
    <alternativeName>
        <fullName evidence="13">2-methylbutyryl-coenzyme A dehydrogenase</fullName>
    </alternativeName>
</protein>
<dbReference type="GO" id="GO:0003853">
    <property type="term" value="F:short-chain 2-methyl fatty acyl-CoA dehydrogenase activity"/>
    <property type="evidence" value="ECO:0007669"/>
    <property type="project" value="UniProtKB-EC"/>
</dbReference>
<reference evidence="28" key="1">
    <citation type="submission" date="2017-02" db="UniProtKB">
        <authorList>
            <consortium name="WormBaseParasite"/>
        </authorList>
    </citation>
    <scope>IDENTIFICATION</scope>
</reference>
<dbReference type="WBParaSite" id="HPLM_0000338001-mRNA-1">
    <property type="protein sequence ID" value="HPLM_0000338001-mRNA-1"/>
    <property type="gene ID" value="HPLM_0000338001"/>
</dbReference>